<dbReference type="InterPro" id="IPR042178">
    <property type="entry name" value="Serpin_sf_1"/>
</dbReference>
<keyword evidence="5" id="KW-0732">Signal</keyword>
<proteinExistence type="inferred from homology"/>
<feature type="chain" id="PRO_5001830865" evidence="5">
    <location>
        <begin position="20"/>
        <end position="409"/>
    </location>
</feature>
<reference evidence="7 8" key="1">
    <citation type="submission" date="2013-11" db="EMBL/GenBank/DDBJ databases">
        <title>Genome sequencing of Stegodyphus mimosarum.</title>
        <authorList>
            <person name="Bechsgaard J."/>
        </authorList>
    </citation>
    <scope>NUCLEOTIDE SEQUENCE [LARGE SCALE GENOMIC DNA]</scope>
</reference>
<dbReference type="AlphaFoldDB" id="A0A087UU21"/>
<evidence type="ECO:0000256" key="5">
    <source>
        <dbReference type="SAM" id="SignalP"/>
    </source>
</evidence>
<gene>
    <name evidence="7" type="ORF">X975_03052</name>
</gene>
<dbReference type="Gene3D" id="3.30.497.10">
    <property type="entry name" value="Antithrombin, subunit I, domain 2"/>
    <property type="match status" value="1"/>
</dbReference>
<keyword evidence="8" id="KW-1185">Reference proteome</keyword>
<accession>A0A087UU21</accession>
<feature type="non-terminal residue" evidence="7">
    <location>
        <position position="409"/>
    </location>
</feature>
<evidence type="ECO:0000256" key="1">
    <source>
        <dbReference type="ARBA" id="ARBA00009500"/>
    </source>
</evidence>
<dbReference type="SUPFAM" id="SSF56574">
    <property type="entry name" value="Serpins"/>
    <property type="match status" value="1"/>
</dbReference>
<evidence type="ECO:0000256" key="4">
    <source>
        <dbReference type="RuleBase" id="RU000411"/>
    </source>
</evidence>
<dbReference type="Proteomes" id="UP000054359">
    <property type="component" value="Unassembled WGS sequence"/>
</dbReference>
<evidence type="ECO:0000313" key="8">
    <source>
        <dbReference type="Proteomes" id="UP000054359"/>
    </source>
</evidence>
<keyword evidence="3" id="KW-0722">Serine protease inhibitor</keyword>
<dbReference type="CDD" id="cd00172">
    <property type="entry name" value="serpin"/>
    <property type="match status" value="1"/>
</dbReference>
<keyword evidence="2" id="KW-0646">Protease inhibitor</keyword>
<dbReference type="SMART" id="SM00093">
    <property type="entry name" value="SERPIN"/>
    <property type="match status" value="1"/>
</dbReference>
<name>A0A087UU21_STEMI</name>
<dbReference type="GO" id="GO:0005615">
    <property type="term" value="C:extracellular space"/>
    <property type="evidence" value="ECO:0007669"/>
    <property type="project" value="InterPro"/>
</dbReference>
<dbReference type="PANTHER" id="PTHR11461">
    <property type="entry name" value="SERINE PROTEASE INHIBITOR, SERPIN"/>
    <property type="match status" value="1"/>
</dbReference>
<dbReference type="OMA" id="ILANMQV"/>
<organism evidence="7 8">
    <name type="scientific">Stegodyphus mimosarum</name>
    <name type="common">African social velvet spider</name>
    <dbReference type="NCBI Taxonomy" id="407821"/>
    <lineage>
        <taxon>Eukaryota</taxon>
        <taxon>Metazoa</taxon>
        <taxon>Ecdysozoa</taxon>
        <taxon>Arthropoda</taxon>
        <taxon>Chelicerata</taxon>
        <taxon>Arachnida</taxon>
        <taxon>Araneae</taxon>
        <taxon>Araneomorphae</taxon>
        <taxon>Entelegynae</taxon>
        <taxon>Eresoidea</taxon>
        <taxon>Eresidae</taxon>
        <taxon>Stegodyphus</taxon>
    </lineage>
</organism>
<dbReference type="InterPro" id="IPR023796">
    <property type="entry name" value="Serpin_dom"/>
</dbReference>
<dbReference type="InterPro" id="IPR000215">
    <property type="entry name" value="Serpin_fam"/>
</dbReference>
<dbReference type="InterPro" id="IPR042185">
    <property type="entry name" value="Serpin_sf_2"/>
</dbReference>
<evidence type="ECO:0000256" key="2">
    <source>
        <dbReference type="ARBA" id="ARBA00022690"/>
    </source>
</evidence>
<protein>
    <submittedName>
        <fullName evidence="7">Leukocyte elastase inhibitor A</fullName>
    </submittedName>
</protein>
<dbReference type="OrthoDB" id="10063692at2759"/>
<dbReference type="Gene3D" id="2.30.39.10">
    <property type="entry name" value="Alpha-1-antitrypsin, domain 1"/>
    <property type="match status" value="1"/>
</dbReference>
<dbReference type="STRING" id="407821.A0A087UU21"/>
<dbReference type="InterPro" id="IPR036186">
    <property type="entry name" value="Serpin_sf"/>
</dbReference>
<sequence length="409" mass="46184">MNVLLYAALLTSHISAIWCSPSSGSQTVTFSMRKLAFSTNQFGMDMYRALNITDENVAFCPFCIGSSLAMILLGAEGNTAMALRQALYLWGLHPQEIHMAYHDLISHLGLNLTPLEEMGVDMRRSYVDDNTLKLINNIYIQRHFSVHYPFQFLLNRYYNTSIYPLDFVMNAEQSTRYINVFFERNMEGKATQILSQVPSPSTNLLLLNAIYFRGTLDMNMAQVEESRFVGRAGERPFIMLEARKARVRYGVHEYLNCTAVEVPFRGGLISLVALLPNEPEGMPMLETRISAQRLTDIINSMQVKRVNFQMPRIKVKQTHGNLTKALFNLGLVDLFTPGYANLFGISNFGWLHVTNVTHAAYVEVLEAPSSASGHNTTEHNLSVILDRPFLWFIMDNVAGLAIAMGKMVK</sequence>
<dbReference type="PANTHER" id="PTHR11461:SF211">
    <property type="entry name" value="GH10112P-RELATED"/>
    <property type="match status" value="1"/>
</dbReference>
<dbReference type="EMBL" id="KK121617">
    <property type="protein sequence ID" value="KFM80860.1"/>
    <property type="molecule type" value="Genomic_DNA"/>
</dbReference>
<evidence type="ECO:0000313" key="7">
    <source>
        <dbReference type="EMBL" id="KFM80860.1"/>
    </source>
</evidence>
<evidence type="ECO:0000259" key="6">
    <source>
        <dbReference type="SMART" id="SM00093"/>
    </source>
</evidence>
<dbReference type="Pfam" id="PF00079">
    <property type="entry name" value="Serpin"/>
    <property type="match status" value="1"/>
</dbReference>
<feature type="signal peptide" evidence="5">
    <location>
        <begin position="1"/>
        <end position="19"/>
    </location>
</feature>
<dbReference type="GO" id="GO:0004867">
    <property type="term" value="F:serine-type endopeptidase inhibitor activity"/>
    <property type="evidence" value="ECO:0007669"/>
    <property type="project" value="UniProtKB-KW"/>
</dbReference>
<feature type="domain" description="Serpin" evidence="6">
    <location>
        <begin position="44"/>
        <end position="409"/>
    </location>
</feature>
<evidence type="ECO:0000256" key="3">
    <source>
        <dbReference type="ARBA" id="ARBA00022900"/>
    </source>
</evidence>
<comment type="similarity">
    <text evidence="1 4">Belongs to the serpin family.</text>
</comment>